<evidence type="ECO:0000259" key="7">
    <source>
        <dbReference type="Pfam" id="PF19290"/>
    </source>
</evidence>
<feature type="domain" description="Metalloprotease TldD/E C-terminal" evidence="6">
    <location>
        <begin position="251"/>
        <end position="484"/>
    </location>
</feature>
<evidence type="ECO:0000256" key="3">
    <source>
        <dbReference type="ARBA" id="ARBA00022801"/>
    </source>
</evidence>
<feature type="domain" description="Metalloprotease TldD/E N-terminal" evidence="5">
    <location>
        <begin position="42"/>
        <end position="106"/>
    </location>
</feature>
<dbReference type="Pfam" id="PF01523">
    <property type="entry name" value="PmbA_TldD_1st"/>
    <property type="match status" value="1"/>
</dbReference>
<dbReference type="InterPro" id="IPR035068">
    <property type="entry name" value="TldD/PmbA_N"/>
</dbReference>
<protein>
    <submittedName>
        <fullName evidence="8">Metalloprotease TldD</fullName>
    </submittedName>
</protein>
<dbReference type="GO" id="GO:0008237">
    <property type="term" value="F:metallopeptidase activity"/>
    <property type="evidence" value="ECO:0007669"/>
    <property type="project" value="UniProtKB-KW"/>
</dbReference>
<dbReference type="Proteomes" id="UP000886602">
    <property type="component" value="Unassembled WGS sequence"/>
</dbReference>
<dbReference type="PANTHER" id="PTHR30624">
    <property type="entry name" value="UNCHARACTERIZED PROTEIN TLDD AND PMBA"/>
    <property type="match status" value="1"/>
</dbReference>
<keyword evidence="2" id="KW-0645">Protease</keyword>
<comment type="caution">
    <text evidence="8">The sequence shown here is derived from an EMBL/GenBank/DDBJ whole genome shotgun (WGS) entry which is preliminary data.</text>
</comment>
<dbReference type="EMBL" id="JADJNC010000013">
    <property type="protein sequence ID" value="MBK7423300.1"/>
    <property type="molecule type" value="Genomic_DNA"/>
</dbReference>
<evidence type="ECO:0000256" key="2">
    <source>
        <dbReference type="ARBA" id="ARBA00022670"/>
    </source>
</evidence>
<sequence length="486" mass="51160">MTAKAQSLLVQAQKTLLTPYGLDVADLSKVFGTIMAHDVDYADLYFQYSRSEAWSLEEGIVKSGSFNIDEGVGVRAISGEKTAFAYSDDISLPALADAASAVRAIAAAGQQRRRKIIPALKKKIGHALYVPLDPLASLDATAKVKLLERLEAFARAEDPRVTQVMAHIAGEYEVILVAGSDGRLAADIRPLVRVSITVIVEGKDGQREQGSAGGGGRTDYSFFSDAVLHGYAREAVHQAVTNLAARPAPAGTMTVVLGSGWPGILLHEAVGHGLEGDFNRKGSSTFAGRIGSRVASKGVTVVDDGTLPGRRGSLNIDDEGNPTQRTVLIEDGILKGYMQDSHNARLMGVAPTGNGRRESFAHLPLPRMTNTTMLAGDRSPEEIIKSVKKGIYAVNFGGGQVDITNGKFVFSMSEAYLIEDGKVTSPVKGATLIGSGPEAMTQVSMIGNDMRLDPGVGTCGKDGQSVPVGVGQPTLRIEGLTVGGTA</sequence>
<dbReference type="PIRSF" id="PIRSF004919">
    <property type="entry name" value="TldD"/>
    <property type="match status" value="1"/>
</dbReference>
<dbReference type="GO" id="GO:0005829">
    <property type="term" value="C:cytosol"/>
    <property type="evidence" value="ECO:0007669"/>
    <property type="project" value="TreeGrafter"/>
</dbReference>
<dbReference type="SUPFAM" id="SSF111283">
    <property type="entry name" value="Putative modulator of DNA gyrase, PmbA/TldD"/>
    <property type="match status" value="1"/>
</dbReference>
<evidence type="ECO:0000259" key="6">
    <source>
        <dbReference type="Pfam" id="PF19289"/>
    </source>
</evidence>
<comment type="similarity">
    <text evidence="1">Belongs to the peptidase U62 family.</text>
</comment>
<evidence type="ECO:0000256" key="4">
    <source>
        <dbReference type="ARBA" id="ARBA00023049"/>
    </source>
</evidence>
<proteinExistence type="inferred from homology"/>
<dbReference type="InterPro" id="IPR045570">
    <property type="entry name" value="Metalloprtase-TldD/E_cen_dom"/>
</dbReference>
<dbReference type="PANTHER" id="PTHR30624:SF4">
    <property type="entry name" value="METALLOPROTEASE TLDD"/>
    <property type="match status" value="1"/>
</dbReference>
<dbReference type="InterPro" id="IPR036059">
    <property type="entry name" value="TldD/PmbA_sf"/>
</dbReference>
<dbReference type="GO" id="GO:0006508">
    <property type="term" value="P:proteolysis"/>
    <property type="evidence" value="ECO:0007669"/>
    <property type="project" value="UniProtKB-KW"/>
</dbReference>
<evidence type="ECO:0000313" key="8">
    <source>
        <dbReference type="EMBL" id="MBK7423300.1"/>
    </source>
</evidence>
<dbReference type="AlphaFoldDB" id="A0A9D7FDX9"/>
<evidence type="ECO:0000256" key="1">
    <source>
        <dbReference type="ARBA" id="ARBA00005836"/>
    </source>
</evidence>
<dbReference type="NCBIfam" id="NF008006">
    <property type="entry name" value="PRK10735.1"/>
    <property type="match status" value="1"/>
</dbReference>
<dbReference type="InterPro" id="IPR002510">
    <property type="entry name" value="Metalloprtase-TldD/E_N"/>
</dbReference>
<gene>
    <name evidence="8" type="primary">tldD</name>
    <name evidence="8" type="ORF">IPJ48_09475</name>
</gene>
<evidence type="ECO:0000259" key="5">
    <source>
        <dbReference type="Pfam" id="PF01523"/>
    </source>
</evidence>
<keyword evidence="3" id="KW-0378">Hydrolase</keyword>
<name>A0A9D7FDX9_9RHOO</name>
<feature type="domain" description="Metalloprotease TldD/E central" evidence="7">
    <location>
        <begin position="134"/>
        <end position="243"/>
    </location>
</feature>
<evidence type="ECO:0000313" key="9">
    <source>
        <dbReference type="Proteomes" id="UP000886602"/>
    </source>
</evidence>
<dbReference type="InterPro" id="IPR045569">
    <property type="entry name" value="Metalloprtase-TldD/E_C"/>
</dbReference>
<dbReference type="Pfam" id="PF19290">
    <property type="entry name" value="PmbA_TldD_2nd"/>
    <property type="match status" value="1"/>
</dbReference>
<dbReference type="InterPro" id="IPR051463">
    <property type="entry name" value="Peptidase_U62_metallo"/>
</dbReference>
<dbReference type="InterPro" id="IPR025502">
    <property type="entry name" value="TldD"/>
</dbReference>
<accession>A0A9D7FDX9</accession>
<dbReference type="Pfam" id="PF19289">
    <property type="entry name" value="PmbA_TldD_3rd"/>
    <property type="match status" value="1"/>
</dbReference>
<reference evidence="8" key="1">
    <citation type="submission" date="2020-10" db="EMBL/GenBank/DDBJ databases">
        <title>Connecting structure to function with the recovery of over 1000 high-quality activated sludge metagenome-assembled genomes encoding full-length rRNA genes using long-read sequencing.</title>
        <authorList>
            <person name="Singleton C.M."/>
            <person name="Petriglieri F."/>
            <person name="Kristensen J.M."/>
            <person name="Kirkegaard R.H."/>
            <person name="Michaelsen T.Y."/>
            <person name="Andersen M.H."/>
            <person name="Karst S.M."/>
            <person name="Dueholm M.S."/>
            <person name="Nielsen P.H."/>
            <person name="Albertsen M."/>
        </authorList>
    </citation>
    <scope>NUCLEOTIDE SEQUENCE</scope>
    <source>
        <strain evidence="8">EsbW_18-Q3-R4-48_MAXAC.044</strain>
    </source>
</reference>
<keyword evidence="4 8" id="KW-0482">Metalloprotease</keyword>
<organism evidence="8 9">
    <name type="scientific">Candidatus Propionivibrio dominans</name>
    <dbReference type="NCBI Taxonomy" id="2954373"/>
    <lineage>
        <taxon>Bacteria</taxon>
        <taxon>Pseudomonadati</taxon>
        <taxon>Pseudomonadota</taxon>
        <taxon>Betaproteobacteria</taxon>
        <taxon>Rhodocyclales</taxon>
        <taxon>Rhodocyclaceae</taxon>
        <taxon>Propionivibrio</taxon>
    </lineage>
</organism>
<dbReference type="Gene3D" id="3.30.2290.10">
    <property type="entry name" value="PmbA/TldD superfamily"/>
    <property type="match status" value="1"/>
</dbReference>